<dbReference type="PANTHER" id="PTHR12110">
    <property type="entry name" value="HYDROXYPYRUVATE ISOMERASE"/>
    <property type="match status" value="1"/>
</dbReference>
<dbReference type="InterPro" id="IPR013022">
    <property type="entry name" value="Xyl_isomerase-like_TIM-brl"/>
</dbReference>
<dbReference type="Pfam" id="PF01261">
    <property type="entry name" value="AP_endonuc_2"/>
    <property type="match status" value="1"/>
</dbReference>
<feature type="domain" description="Xylose isomerase-like TIM barrel" evidence="1">
    <location>
        <begin position="22"/>
        <end position="259"/>
    </location>
</feature>
<dbReference type="InterPro" id="IPR050312">
    <property type="entry name" value="IolE/XylAMocC-like"/>
</dbReference>
<evidence type="ECO:0000313" key="2">
    <source>
        <dbReference type="EMBL" id="MPL70544.1"/>
    </source>
</evidence>
<dbReference type="SUPFAM" id="SSF51658">
    <property type="entry name" value="Xylose isomerase-like"/>
    <property type="match status" value="1"/>
</dbReference>
<sequence length="308" mass="33666">MSVIQLSGFADEAADGIAGQIEVIKALGWKGIELRSVDGINAHDLSEKDFGAVCRALDKAGIQANCLGSTIANWGKKVDEDFGATMATVERSIARMKTLGTKMVRIMSYAIDLNEHGRPLADQRFAERVSRLNTICGRFAAEGMTPVHENCLNYGGMSWGHSLELLDAVPFLRLVFDTGNPGFTPDFSKPYPYPNQDAWEAWEKLKSKVVHLHVKDGWRNPETGEETYVYPGEGPSRVADILADCLASGYSGWLTIEPHMAVVFHDASVQSPAERRKAIFIEYGRRVEAMLEDLGAKVAGGTAATCRA</sequence>
<dbReference type="EMBL" id="VSSQ01000053">
    <property type="protein sequence ID" value="MPL70544.1"/>
    <property type="molecule type" value="Genomic_DNA"/>
</dbReference>
<name>A0A644TUC8_9ZZZZ</name>
<reference evidence="2" key="1">
    <citation type="submission" date="2019-08" db="EMBL/GenBank/DDBJ databases">
        <authorList>
            <person name="Kucharzyk K."/>
            <person name="Murdoch R.W."/>
            <person name="Higgins S."/>
            <person name="Loffler F."/>
        </authorList>
    </citation>
    <scope>NUCLEOTIDE SEQUENCE</scope>
</reference>
<gene>
    <name evidence="2" type="ORF">SDC9_16301</name>
</gene>
<dbReference type="AlphaFoldDB" id="A0A644TUC8"/>
<evidence type="ECO:0000259" key="1">
    <source>
        <dbReference type="Pfam" id="PF01261"/>
    </source>
</evidence>
<dbReference type="PANTHER" id="PTHR12110:SF21">
    <property type="entry name" value="XYLOSE ISOMERASE-LIKE TIM BARREL DOMAIN-CONTAINING PROTEIN"/>
    <property type="match status" value="1"/>
</dbReference>
<organism evidence="2">
    <name type="scientific">bioreactor metagenome</name>
    <dbReference type="NCBI Taxonomy" id="1076179"/>
    <lineage>
        <taxon>unclassified sequences</taxon>
        <taxon>metagenomes</taxon>
        <taxon>ecological metagenomes</taxon>
    </lineage>
</organism>
<proteinExistence type="predicted"/>
<comment type="caution">
    <text evidence="2">The sequence shown here is derived from an EMBL/GenBank/DDBJ whole genome shotgun (WGS) entry which is preliminary data.</text>
</comment>
<accession>A0A644TUC8</accession>
<dbReference type="InterPro" id="IPR036237">
    <property type="entry name" value="Xyl_isomerase-like_sf"/>
</dbReference>
<protein>
    <recommendedName>
        <fullName evidence="1">Xylose isomerase-like TIM barrel domain-containing protein</fullName>
    </recommendedName>
</protein>
<dbReference type="Gene3D" id="3.20.20.150">
    <property type="entry name" value="Divalent-metal-dependent TIM barrel enzymes"/>
    <property type="match status" value="1"/>
</dbReference>